<dbReference type="AlphaFoldDB" id="A0A6N2U726"/>
<protein>
    <submittedName>
        <fullName evidence="1">Uncharacterized protein</fullName>
    </submittedName>
</protein>
<dbReference type="EMBL" id="CACRSL010000003">
    <property type="protein sequence ID" value="VYT13229.1"/>
    <property type="molecule type" value="Genomic_DNA"/>
</dbReference>
<reference evidence="1" key="1">
    <citation type="submission" date="2019-11" db="EMBL/GenBank/DDBJ databases">
        <authorList>
            <person name="Feng L."/>
        </authorList>
    </citation>
    <scope>NUCLEOTIDE SEQUENCE</scope>
    <source>
        <strain evidence="1">AundefinedLFYP135</strain>
    </source>
</reference>
<name>A0A6N2U726_9FIRM</name>
<proteinExistence type="predicted"/>
<organism evidence="1">
    <name type="scientific">uncultured Anaerotruncus sp</name>
    <dbReference type="NCBI Taxonomy" id="905011"/>
    <lineage>
        <taxon>Bacteria</taxon>
        <taxon>Bacillati</taxon>
        <taxon>Bacillota</taxon>
        <taxon>Clostridia</taxon>
        <taxon>Eubacteriales</taxon>
        <taxon>Oscillospiraceae</taxon>
        <taxon>Anaerotruncus</taxon>
        <taxon>environmental samples</taxon>
    </lineage>
</organism>
<sequence length="101" mass="11178">MRQKLRGFAAAFFLTLLFVGGIAGMTAVGYQASQALPADGWVELAREGETLRLSLSGKEFSFRITPLEQLRHLVEQYPTVFIPRSVRFTVGVLALAKPRIP</sequence>
<gene>
    <name evidence="1" type="ORF">AULFYP135_01770</name>
</gene>
<evidence type="ECO:0000313" key="1">
    <source>
        <dbReference type="EMBL" id="VYT13229.1"/>
    </source>
</evidence>
<accession>A0A6N2U726</accession>